<reference evidence="1" key="1">
    <citation type="submission" date="2024-12" db="EMBL/GenBank/DDBJ databases">
        <authorList>
            <person name="Wu N."/>
        </authorList>
    </citation>
    <scope>NUCLEOTIDE SEQUENCE</scope>
    <source>
        <strain evidence="1">P15</strain>
    </source>
</reference>
<gene>
    <name evidence="1" type="ORF">ACI1P1_00955</name>
</gene>
<keyword evidence="2" id="KW-1185">Reference proteome</keyword>
<sequence>MEPASPVQILLVDDHPENLLALEAVLSDESYQLVKASSGHEALRKVLQGDFAVIVLDVHMPDMDGLETAKYIKMRERSRDTPIIFITAADQDPAVYFSAYALGAIDYIRKPFVPEMLKSKIDGFVRLHRTNMKLQLQKELLHQQTMDLEKANIEVHAASLVKTRFLATMSHEIRTPLNGVIGVADLLLGTQLDDEQRMYVETIKSSGDSLLRMLSDILDFAKMETGKLNLSDSPFDLHATVMETVDLFQAKARLKGVELVMELSPEVDKLVSGDEARLRQIFMNLIGNAVKFTNKGSVSIFMRPYTPIKPSADTSAPVQWVEFEITDTGEGIPPGREEELFRPFTQLSPYMTRNHDGTGLGLSICKLLVELMGGNIRFEHAASGQGATFIFTVCLMVPQTGTSVSDSMYTGNSQVRSGG</sequence>
<comment type="caution">
    <text evidence="1">The sequence shown here is derived from an EMBL/GenBank/DDBJ whole genome shotgun (WGS) entry which is preliminary data.</text>
</comment>
<evidence type="ECO:0000313" key="1">
    <source>
        <dbReference type="EMBL" id="MFM9326856.1"/>
    </source>
</evidence>
<organism evidence="1 2">
    <name type="scientific">Paenibacillus mesotrionivorans</name>
    <dbReference type="NCBI Taxonomy" id="3160968"/>
    <lineage>
        <taxon>Bacteria</taxon>
        <taxon>Bacillati</taxon>
        <taxon>Bacillota</taxon>
        <taxon>Bacilli</taxon>
        <taxon>Bacillales</taxon>
        <taxon>Paenibacillaceae</taxon>
        <taxon>Paenibacillus</taxon>
    </lineage>
</organism>
<proteinExistence type="predicted"/>
<accession>A0ACC7NQH0</accession>
<name>A0ACC7NQH0_9BACL</name>
<keyword evidence="1" id="KW-0067">ATP-binding</keyword>
<keyword evidence="1" id="KW-0547">Nucleotide-binding</keyword>
<evidence type="ECO:0000313" key="2">
    <source>
        <dbReference type="Proteomes" id="UP001631969"/>
    </source>
</evidence>
<dbReference type="EMBL" id="JBJURJ010000001">
    <property type="protein sequence ID" value="MFM9326856.1"/>
    <property type="molecule type" value="Genomic_DNA"/>
</dbReference>
<protein>
    <submittedName>
        <fullName evidence="1">ATP-binding protein</fullName>
    </submittedName>
</protein>
<dbReference type="Proteomes" id="UP001631969">
    <property type="component" value="Unassembled WGS sequence"/>
</dbReference>